<sequence length="402" mass="44220">MKTGTTSTQSAASSLRGQLLGNGVRYPGTTLNHRKAIGAFMNKSVLLEQRNGAVGQRPDRSVDEAVPPSEEWERLMAEVETDHSRRAWISHEFAAESSNAMARKFVDALGERTHIVITLRNPAEILPSLWTQRLKSGQDDSFEAWLQRVFNMVPEQPMRKQFRRSQNQGALVSRWASIVGPENVTVIVVDKRRPELLLQSFERLLGLPEGLLSAAQTNGVTSNRSLTRAEAELLLQINRAAKDAAISWADYTKLIRHGAIGRLLDSRTPAGDEPRLQMPEWAAELARDRGRKYAKRIARSGVRVVGDLNALSAPVNTSVGTEAGLRSVPMDVAVESILGTLDAAIGKGVFRSAAPEGAKQRALAFASHLIRAADTHTSRDLSHALKVELRRRVKTSIAALRR</sequence>
<dbReference type="AlphaFoldDB" id="A0A7Z0A8U0"/>
<protein>
    <recommendedName>
        <fullName evidence="3">Sulfotransferase family protein</fullName>
    </recommendedName>
</protein>
<name>A0A7Z0A8U0_9MICO</name>
<gene>
    <name evidence="1" type="ORF">BJY26_000743</name>
</gene>
<evidence type="ECO:0000313" key="1">
    <source>
        <dbReference type="EMBL" id="NYI66437.1"/>
    </source>
</evidence>
<dbReference type="Gene3D" id="3.40.50.300">
    <property type="entry name" value="P-loop containing nucleotide triphosphate hydrolases"/>
    <property type="match status" value="1"/>
</dbReference>
<reference evidence="1 2" key="1">
    <citation type="submission" date="2020-07" db="EMBL/GenBank/DDBJ databases">
        <title>Sequencing the genomes of 1000 actinobacteria strains.</title>
        <authorList>
            <person name="Klenk H.-P."/>
        </authorList>
    </citation>
    <scope>NUCLEOTIDE SEQUENCE [LARGE SCALE GENOMIC DNA]</scope>
    <source>
        <strain evidence="1 2">DSM 26341</strain>
    </source>
</reference>
<proteinExistence type="predicted"/>
<keyword evidence="2" id="KW-1185">Reference proteome</keyword>
<evidence type="ECO:0008006" key="3">
    <source>
        <dbReference type="Google" id="ProtNLM"/>
    </source>
</evidence>
<evidence type="ECO:0000313" key="2">
    <source>
        <dbReference type="Proteomes" id="UP000539111"/>
    </source>
</evidence>
<dbReference type="SUPFAM" id="SSF52540">
    <property type="entry name" value="P-loop containing nucleoside triphosphate hydrolases"/>
    <property type="match status" value="1"/>
</dbReference>
<dbReference type="EMBL" id="JACBZP010000001">
    <property type="protein sequence ID" value="NYI66437.1"/>
    <property type="molecule type" value="Genomic_DNA"/>
</dbReference>
<accession>A0A7Z0A8U0</accession>
<dbReference type="InterPro" id="IPR027417">
    <property type="entry name" value="P-loop_NTPase"/>
</dbReference>
<comment type="caution">
    <text evidence="1">The sequence shown here is derived from an EMBL/GenBank/DDBJ whole genome shotgun (WGS) entry which is preliminary data.</text>
</comment>
<organism evidence="1 2">
    <name type="scientific">Spelaeicoccus albus</name>
    <dbReference type="NCBI Taxonomy" id="1280376"/>
    <lineage>
        <taxon>Bacteria</taxon>
        <taxon>Bacillati</taxon>
        <taxon>Actinomycetota</taxon>
        <taxon>Actinomycetes</taxon>
        <taxon>Micrococcales</taxon>
        <taxon>Brevibacteriaceae</taxon>
        <taxon>Spelaeicoccus</taxon>
    </lineage>
</organism>
<dbReference type="Proteomes" id="UP000539111">
    <property type="component" value="Unassembled WGS sequence"/>
</dbReference>